<dbReference type="InterPro" id="IPR036873">
    <property type="entry name" value="Rhodanese-like_dom_sf"/>
</dbReference>
<dbReference type="Gene3D" id="3.40.250.10">
    <property type="entry name" value="Rhodanese-like domain"/>
    <property type="match status" value="1"/>
</dbReference>
<proteinExistence type="predicted"/>
<evidence type="ECO:0000256" key="1">
    <source>
        <dbReference type="ARBA" id="ARBA00023266"/>
    </source>
</evidence>
<dbReference type="OrthoDB" id="9808735at2"/>
<evidence type="ECO:0000313" key="4">
    <source>
        <dbReference type="Proteomes" id="UP000218069"/>
    </source>
</evidence>
<dbReference type="Proteomes" id="UP000218069">
    <property type="component" value="Unassembled WGS sequence"/>
</dbReference>
<gene>
    <name evidence="3" type="ORF">SAMN06295945_0883</name>
</gene>
<evidence type="ECO:0000313" key="3">
    <source>
        <dbReference type="EMBL" id="SNX28551.1"/>
    </source>
</evidence>
<evidence type="ECO:0000259" key="2">
    <source>
        <dbReference type="PROSITE" id="PS50206"/>
    </source>
</evidence>
<dbReference type="GO" id="GO:0002098">
    <property type="term" value="P:tRNA wobble uridine modification"/>
    <property type="evidence" value="ECO:0007669"/>
    <property type="project" value="InterPro"/>
</dbReference>
<dbReference type="InterPro" id="IPR058840">
    <property type="entry name" value="AAA_SelU"/>
</dbReference>
<dbReference type="PANTHER" id="PTHR30401:SF0">
    <property type="entry name" value="TRNA 2-SELENOURIDINE SYNTHASE"/>
    <property type="match status" value="1"/>
</dbReference>
<name>A0A240E237_9BURK</name>
<accession>A0A240E237</accession>
<dbReference type="NCBIfam" id="TIGR03167">
    <property type="entry name" value="tRNA_sel_U_synt"/>
    <property type="match status" value="1"/>
</dbReference>
<feature type="domain" description="Rhodanese" evidence="2">
    <location>
        <begin position="18"/>
        <end position="140"/>
    </location>
</feature>
<protein>
    <submittedName>
        <fullName evidence="3">tRNA 2-selenouridine synthase</fullName>
    </submittedName>
</protein>
<dbReference type="SMART" id="SM00450">
    <property type="entry name" value="RHOD"/>
    <property type="match status" value="1"/>
</dbReference>
<sequence length="357" mass="40066">MQLSNQSILPIEKLTSALNEFDTIIDVRSPAEFALDHIPGAINYPVLSNEERIEIGTLYSQVSPFAAKKLGAAFVSKNIARHLEDSLIEFPREWRPLIYCWRGGERSGAFTHVLNRIGWKALQLEGGYQGFRRTVIDGLVQAATLFSFQVICGMTGSGKTRILQELSLLGAQVLDLEALAIHRGSVLGNEPRIDQPSQKGFETNLWHALNSMDSSRIVFVESESKKVGGVHIPDALMEKIRMGQCVELRSSTHTRVSWLLREYQHFVADAASFKQKLSLLTSRYGKEQIELWNQAIDAGHFDALVEELLVKHYDPAYQSSIERNFPHYRADHFVLLEDDSDLAFAQAAKTILAKQGV</sequence>
<dbReference type="Pfam" id="PF26341">
    <property type="entry name" value="AAA_SelU"/>
    <property type="match status" value="1"/>
</dbReference>
<keyword evidence="1" id="KW-0711">Selenium</keyword>
<dbReference type="InterPro" id="IPR001763">
    <property type="entry name" value="Rhodanese-like_dom"/>
</dbReference>
<dbReference type="GO" id="GO:0043828">
    <property type="term" value="F:tRNA 2-selenouridine synthase activity"/>
    <property type="evidence" value="ECO:0007669"/>
    <property type="project" value="InterPro"/>
</dbReference>
<dbReference type="NCBIfam" id="NF008752">
    <property type="entry name" value="PRK11784.1-4"/>
    <property type="match status" value="1"/>
</dbReference>
<dbReference type="AlphaFoldDB" id="A0A240E237"/>
<dbReference type="PROSITE" id="PS50206">
    <property type="entry name" value="RHODANESE_3"/>
    <property type="match status" value="1"/>
</dbReference>
<dbReference type="SUPFAM" id="SSF52821">
    <property type="entry name" value="Rhodanese/Cell cycle control phosphatase"/>
    <property type="match status" value="1"/>
</dbReference>
<dbReference type="EMBL" id="OANS01000002">
    <property type="protein sequence ID" value="SNX28551.1"/>
    <property type="molecule type" value="Genomic_DNA"/>
</dbReference>
<dbReference type="PANTHER" id="PTHR30401">
    <property type="entry name" value="TRNA 2-SELENOURIDINE SYNTHASE"/>
    <property type="match status" value="1"/>
</dbReference>
<dbReference type="InterPro" id="IPR017582">
    <property type="entry name" value="SelU"/>
</dbReference>
<dbReference type="RefSeq" id="WP_096672724.1">
    <property type="nucleotide sequence ID" value="NZ_OANS01000002.1"/>
</dbReference>
<keyword evidence="4" id="KW-1185">Reference proteome</keyword>
<organism evidence="3 4">
    <name type="scientific">Polynucleobacter meluiroseus</name>
    <dbReference type="NCBI Taxonomy" id="1938814"/>
    <lineage>
        <taxon>Bacteria</taxon>
        <taxon>Pseudomonadati</taxon>
        <taxon>Pseudomonadota</taxon>
        <taxon>Betaproteobacteria</taxon>
        <taxon>Burkholderiales</taxon>
        <taxon>Burkholderiaceae</taxon>
        <taxon>Polynucleobacter</taxon>
    </lineage>
</organism>
<reference evidence="4" key="1">
    <citation type="submission" date="2017-08" db="EMBL/GenBank/DDBJ databases">
        <authorList>
            <person name="Varghese N."/>
            <person name="Submissions S."/>
        </authorList>
    </citation>
    <scope>NUCLEOTIDE SEQUENCE [LARGE SCALE GENOMIC DNA]</scope>
    <source>
        <strain evidence="4">AP-Melu-1000-B4</strain>
    </source>
</reference>
<dbReference type="Pfam" id="PF00581">
    <property type="entry name" value="Rhodanese"/>
    <property type="match status" value="1"/>
</dbReference>
<dbReference type="NCBIfam" id="NF008750">
    <property type="entry name" value="PRK11784.1-2"/>
    <property type="match status" value="1"/>
</dbReference>